<dbReference type="Gene3D" id="3.40.50.620">
    <property type="entry name" value="HUPs"/>
    <property type="match status" value="2"/>
</dbReference>
<comment type="caution">
    <text evidence="4">The sequence shown here is derived from an EMBL/GenBank/DDBJ whole genome shotgun (WGS) entry which is preliminary data.</text>
</comment>
<dbReference type="InterPro" id="IPR006015">
    <property type="entry name" value="Universal_stress_UspA"/>
</dbReference>
<evidence type="ECO:0000313" key="4">
    <source>
        <dbReference type="EMBL" id="NEE00649.1"/>
    </source>
</evidence>
<dbReference type="InterPro" id="IPR014729">
    <property type="entry name" value="Rossmann-like_a/b/a_fold"/>
</dbReference>
<dbReference type="RefSeq" id="WP_163736721.1">
    <property type="nucleotide sequence ID" value="NZ_JAAGOA010000006.1"/>
</dbReference>
<dbReference type="PANTHER" id="PTHR31964">
    <property type="entry name" value="ADENINE NUCLEOTIDE ALPHA HYDROLASES-LIKE SUPERFAMILY PROTEIN"/>
    <property type="match status" value="1"/>
</dbReference>
<evidence type="ECO:0000259" key="3">
    <source>
        <dbReference type="Pfam" id="PF00582"/>
    </source>
</evidence>
<dbReference type="SUPFAM" id="SSF52402">
    <property type="entry name" value="Adenine nucleotide alpha hydrolases-like"/>
    <property type="match status" value="2"/>
</dbReference>
<dbReference type="Pfam" id="PF00582">
    <property type="entry name" value="Usp"/>
    <property type="match status" value="2"/>
</dbReference>
<protein>
    <submittedName>
        <fullName evidence="4">Universal stress protein</fullName>
    </submittedName>
</protein>
<organism evidence="4 5">
    <name type="scientific">Phytoactinopolyspora halotolerans</name>
    <dbReference type="NCBI Taxonomy" id="1981512"/>
    <lineage>
        <taxon>Bacteria</taxon>
        <taxon>Bacillati</taxon>
        <taxon>Actinomycetota</taxon>
        <taxon>Actinomycetes</taxon>
        <taxon>Jiangellales</taxon>
        <taxon>Jiangellaceae</taxon>
        <taxon>Phytoactinopolyspora</taxon>
    </lineage>
</organism>
<feature type="domain" description="UspA" evidence="3">
    <location>
        <begin position="25"/>
        <end position="167"/>
    </location>
</feature>
<name>A0A6L9S6E8_9ACTN</name>
<dbReference type="PRINTS" id="PR01438">
    <property type="entry name" value="UNVRSLSTRESS"/>
</dbReference>
<sequence>MSYTQPNTEFLPSQRGPSGTRQATRPIVVGVDGTPASQLALHWAVNEARLRGLPVRIVLATDQPTTYQTYTPPLTSETFVVEGPPQTKRAIEDFDRAMAYARDRLPAGTLSGVHTPGRATSVLLDEARDAAMVVVGSRGRSTAASALLGSVSATVAAHAPCPAVVVRGPGGLAGTARPIVVGVDGSEDAYHALAYAFTEAAKRRRPLTVLHCRESGAGELSFAGVLPGLSSSLLAHRERHPSVQVKTRLMVGDPAELLPEQTRGADLVIVGSRGRGRLAGLLLGSVSQSLLHRAYCTVIVMHGDRLPEGEVIDGEGRP</sequence>
<keyword evidence="5" id="KW-1185">Reference proteome</keyword>
<dbReference type="PANTHER" id="PTHR31964:SF113">
    <property type="entry name" value="USPA DOMAIN-CONTAINING PROTEIN"/>
    <property type="match status" value="1"/>
</dbReference>
<reference evidence="4 5" key="1">
    <citation type="submission" date="2020-02" db="EMBL/GenBank/DDBJ databases">
        <authorList>
            <person name="Li X.-J."/>
            <person name="Han X.-M."/>
        </authorList>
    </citation>
    <scope>NUCLEOTIDE SEQUENCE [LARGE SCALE GENOMIC DNA]</scope>
    <source>
        <strain evidence="4 5">CCTCC AB 2017055</strain>
    </source>
</reference>
<feature type="region of interest" description="Disordered" evidence="2">
    <location>
        <begin position="1"/>
        <end position="22"/>
    </location>
</feature>
<comment type="similarity">
    <text evidence="1">Belongs to the universal stress protein A family.</text>
</comment>
<dbReference type="AlphaFoldDB" id="A0A6L9S6E8"/>
<proteinExistence type="inferred from homology"/>
<accession>A0A6L9S6E8</accession>
<feature type="domain" description="UspA" evidence="3">
    <location>
        <begin position="177"/>
        <end position="301"/>
    </location>
</feature>
<dbReference type="Proteomes" id="UP000475214">
    <property type="component" value="Unassembled WGS sequence"/>
</dbReference>
<dbReference type="InterPro" id="IPR006016">
    <property type="entry name" value="UspA"/>
</dbReference>
<evidence type="ECO:0000256" key="2">
    <source>
        <dbReference type="SAM" id="MobiDB-lite"/>
    </source>
</evidence>
<evidence type="ECO:0000256" key="1">
    <source>
        <dbReference type="ARBA" id="ARBA00008791"/>
    </source>
</evidence>
<evidence type="ECO:0000313" key="5">
    <source>
        <dbReference type="Proteomes" id="UP000475214"/>
    </source>
</evidence>
<dbReference type="EMBL" id="JAAGOA010000006">
    <property type="protein sequence ID" value="NEE00649.1"/>
    <property type="molecule type" value="Genomic_DNA"/>
</dbReference>
<gene>
    <name evidence="4" type="ORF">G1H10_10760</name>
</gene>